<evidence type="ECO:0000256" key="1">
    <source>
        <dbReference type="ARBA" id="ARBA00004123"/>
    </source>
</evidence>
<dbReference type="GO" id="GO:0000978">
    <property type="term" value="F:RNA polymerase II cis-regulatory region sequence-specific DNA binding"/>
    <property type="evidence" value="ECO:0007669"/>
    <property type="project" value="TreeGrafter"/>
</dbReference>
<dbReference type="InterPro" id="IPR002100">
    <property type="entry name" value="TF_MADSbox"/>
</dbReference>
<dbReference type="FunFam" id="3.40.1810.10:FF:000006">
    <property type="entry name" value="Agamous-like MADS-box protein AGL62"/>
    <property type="match status" value="1"/>
</dbReference>
<evidence type="ECO:0000256" key="2">
    <source>
        <dbReference type="ARBA" id="ARBA00023015"/>
    </source>
</evidence>
<proteinExistence type="predicted"/>
<dbReference type="Gene3D" id="3.40.1810.10">
    <property type="entry name" value="Transcription factor, MADS-box"/>
    <property type="match status" value="1"/>
</dbReference>
<dbReference type="CDD" id="cd00265">
    <property type="entry name" value="MADS_MEF2_like"/>
    <property type="match status" value="1"/>
</dbReference>
<protein>
    <recommendedName>
        <fullName evidence="7">MADS-box domain-containing protein</fullName>
    </recommendedName>
</protein>
<dbReference type="InterPro" id="IPR033896">
    <property type="entry name" value="MEF2-like_N"/>
</dbReference>
<keyword evidence="5" id="KW-0539">Nucleus</keyword>
<feature type="domain" description="MADS-box" evidence="7">
    <location>
        <begin position="7"/>
        <end position="67"/>
    </location>
</feature>
<dbReference type="Proteomes" id="UP001457282">
    <property type="component" value="Unassembled WGS sequence"/>
</dbReference>
<evidence type="ECO:0000313" key="9">
    <source>
        <dbReference type="Proteomes" id="UP001457282"/>
    </source>
</evidence>
<keyword evidence="2" id="KW-0805">Transcription regulation</keyword>
<keyword evidence="6" id="KW-0175">Coiled coil</keyword>
<dbReference type="GO" id="GO:0046983">
    <property type="term" value="F:protein dimerization activity"/>
    <property type="evidence" value="ECO:0007669"/>
    <property type="project" value="InterPro"/>
</dbReference>
<dbReference type="InterPro" id="IPR036879">
    <property type="entry name" value="TF_MADSbox_sf"/>
</dbReference>
<dbReference type="EMBL" id="JBEDUW010000006">
    <property type="protein sequence ID" value="KAK9921529.1"/>
    <property type="molecule type" value="Genomic_DNA"/>
</dbReference>
<organism evidence="8 9">
    <name type="scientific">Rubus argutus</name>
    <name type="common">Southern blackberry</name>
    <dbReference type="NCBI Taxonomy" id="59490"/>
    <lineage>
        <taxon>Eukaryota</taxon>
        <taxon>Viridiplantae</taxon>
        <taxon>Streptophyta</taxon>
        <taxon>Embryophyta</taxon>
        <taxon>Tracheophyta</taxon>
        <taxon>Spermatophyta</taxon>
        <taxon>Magnoliopsida</taxon>
        <taxon>eudicotyledons</taxon>
        <taxon>Gunneridae</taxon>
        <taxon>Pentapetalae</taxon>
        <taxon>rosids</taxon>
        <taxon>fabids</taxon>
        <taxon>Rosales</taxon>
        <taxon>Rosaceae</taxon>
        <taxon>Rosoideae</taxon>
        <taxon>Rosoideae incertae sedis</taxon>
        <taxon>Rubus</taxon>
    </lineage>
</organism>
<dbReference type="PRINTS" id="PR00404">
    <property type="entry name" value="MADSDOMAIN"/>
</dbReference>
<keyword evidence="3" id="KW-0238">DNA-binding</keyword>
<evidence type="ECO:0000313" key="8">
    <source>
        <dbReference type="EMBL" id="KAK9921529.1"/>
    </source>
</evidence>
<sequence>MESKKTRGRQKIEIKKIENEEDRLVTFSKRRSGVFKKSNELATLCGAEVGVVVFSTSGKPFSYGHPSIESIAQRFLSLQSSHQENGDVKITGSSKQARYVEMLQRHNELEGKLKAEKVREEVLKQKERARASEEQEGLSWWQHPVQELDLEDLKQMLASFQRLHTTLSHHLTATGNKVNNNVASS</sequence>
<feature type="coiled-coil region" evidence="6">
    <location>
        <begin position="106"/>
        <end position="135"/>
    </location>
</feature>
<dbReference type="PROSITE" id="PS50066">
    <property type="entry name" value="MADS_BOX_2"/>
    <property type="match status" value="1"/>
</dbReference>
<comment type="subcellular location">
    <subcellularLocation>
        <location evidence="1">Nucleus</location>
    </subcellularLocation>
</comment>
<dbReference type="Pfam" id="PF00319">
    <property type="entry name" value="SRF-TF"/>
    <property type="match status" value="1"/>
</dbReference>
<dbReference type="SMART" id="SM00432">
    <property type="entry name" value="MADS"/>
    <property type="match status" value="1"/>
</dbReference>
<dbReference type="SUPFAM" id="SSF55455">
    <property type="entry name" value="SRF-like"/>
    <property type="match status" value="1"/>
</dbReference>
<evidence type="ECO:0000256" key="4">
    <source>
        <dbReference type="ARBA" id="ARBA00023163"/>
    </source>
</evidence>
<name>A0AAW1WC12_RUBAR</name>
<dbReference type="GO" id="GO:0000981">
    <property type="term" value="F:DNA-binding transcription factor activity, RNA polymerase II-specific"/>
    <property type="evidence" value="ECO:0007669"/>
    <property type="project" value="TreeGrafter"/>
</dbReference>
<evidence type="ECO:0000256" key="6">
    <source>
        <dbReference type="SAM" id="Coils"/>
    </source>
</evidence>
<gene>
    <name evidence="8" type="ORF">M0R45_030036</name>
</gene>
<accession>A0AAW1WC12</accession>
<dbReference type="GO" id="GO:0005634">
    <property type="term" value="C:nucleus"/>
    <property type="evidence" value="ECO:0007669"/>
    <property type="project" value="UniProtKB-SubCell"/>
</dbReference>
<dbReference type="PANTHER" id="PTHR11945:SF759">
    <property type="entry name" value="MADS-BOX DOMAIN-CONTAINING PROTEIN"/>
    <property type="match status" value="1"/>
</dbReference>
<dbReference type="AlphaFoldDB" id="A0AAW1WC12"/>
<evidence type="ECO:0000256" key="5">
    <source>
        <dbReference type="ARBA" id="ARBA00023242"/>
    </source>
</evidence>
<dbReference type="GO" id="GO:0045944">
    <property type="term" value="P:positive regulation of transcription by RNA polymerase II"/>
    <property type="evidence" value="ECO:0007669"/>
    <property type="project" value="InterPro"/>
</dbReference>
<keyword evidence="9" id="KW-1185">Reference proteome</keyword>
<evidence type="ECO:0000256" key="3">
    <source>
        <dbReference type="ARBA" id="ARBA00023125"/>
    </source>
</evidence>
<reference evidence="8 9" key="1">
    <citation type="journal article" date="2023" name="G3 (Bethesda)">
        <title>A chromosome-length genome assembly and annotation of blackberry (Rubus argutus, cv. 'Hillquist').</title>
        <authorList>
            <person name="Bruna T."/>
            <person name="Aryal R."/>
            <person name="Dudchenko O."/>
            <person name="Sargent D.J."/>
            <person name="Mead D."/>
            <person name="Buti M."/>
            <person name="Cavallini A."/>
            <person name="Hytonen T."/>
            <person name="Andres J."/>
            <person name="Pham M."/>
            <person name="Weisz D."/>
            <person name="Mascagni F."/>
            <person name="Usai G."/>
            <person name="Natali L."/>
            <person name="Bassil N."/>
            <person name="Fernandez G.E."/>
            <person name="Lomsadze A."/>
            <person name="Armour M."/>
            <person name="Olukolu B."/>
            <person name="Poorten T."/>
            <person name="Britton C."/>
            <person name="Davik J."/>
            <person name="Ashrafi H."/>
            <person name="Aiden E.L."/>
            <person name="Borodovsky M."/>
            <person name="Worthington M."/>
        </authorList>
    </citation>
    <scope>NUCLEOTIDE SEQUENCE [LARGE SCALE GENOMIC DNA]</scope>
    <source>
        <tissue evidence="8">Leaf</tissue>
    </source>
</reference>
<comment type="caution">
    <text evidence="8">The sequence shown here is derived from an EMBL/GenBank/DDBJ whole genome shotgun (WGS) entry which is preliminary data.</text>
</comment>
<evidence type="ECO:0000259" key="7">
    <source>
        <dbReference type="PROSITE" id="PS50066"/>
    </source>
</evidence>
<dbReference type="PANTHER" id="PTHR11945">
    <property type="entry name" value="MADS BOX PROTEIN"/>
    <property type="match status" value="1"/>
</dbReference>
<keyword evidence="4" id="KW-0804">Transcription</keyword>